<comment type="caution">
    <text evidence="1">The sequence shown here is derived from an EMBL/GenBank/DDBJ whole genome shotgun (WGS) entry which is preliminary data.</text>
</comment>
<dbReference type="Proteomes" id="UP000825935">
    <property type="component" value="Chromosome 16"/>
</dbReference>
<keyword evidence="2" id="KW-1185">Reference proteome</keyword>
<accession>A0A8T2T3Q8</accession>
<dbReference type="EMBL" id="CM035421">
    <property type="protein sequence ID" value="KAH7388144.1"/>
    <property type="molecule type" value="Genomic_DNA"/>
</dbReference>
<evidence type="ECO:0000313" key="1">
    <source>
        <dbReference type="EMBL" id="KAH7388144.1"/>
    </source>
</evidence>
<protein>
    <submittedName>
        <fullName evidence="1">Uncharacterized protein</fullName>
    </submittedName>
</protein>
<proteinExistence type="predicted"/>
<dbReference type="AlphaFoldDB" id="A0A8T2T3Q8"/>
<organism evidence="1 2">
    <name type="scientific">Ceratopteris richardii</name>
    <name type="common">Triangle waterfern</name>
    <dbReference type="NCBI Taxonomy" id="49495"/>
    <lineage>
        <taxon>Eukaryota</taxon>
        <taxon>Viridiplantae</taxon>
        <taxon>Streptophyta</taxon>
        <taxon>Embryophyta</taxon>
        <taxon>Tracheophyta</taxon>
        <taxon>Polypodiopsida</taxon>
        <taxon>Polypodiidae</taxon>
        <taxon>Polypodiales</taxon>
        <taxon>Pteridineae</taxon>
        <taxon>Pteridaceae</taxon>
        <taxon>Parkerioideae</taxon>
        <taxon>Ceratopteris</taxon>
    </lineage>
</organism>
<sequence length="111" mass="13217">MNKKLAWIEETSNEFDFQKKNFKQKIWYQTEKNSIENYLNLSIYRHRSVPYESISLIPRSVTQTLSKFKLELTNKSTVLVQNKFDLAKNQASVSLQYIWLSVLLSLFFESQ</sequence>
<evidence type="ECO:0000313" key="2">
    <source>
        <dbReference type="Proteomes" id="UP000825935"/>
    </source>
</evidence>
<gene>
    <name evidence="1" type="ORF">KP509_16G060300</name>
</gene>
<name>A0A8T2T3Q8_CERRI</name>
<reference evidence="1" key="1">
    <citation type="submission" date="2021-08" db="EMBL/GenBank/DDBJ databases">
        <title>WGS assembly of Ceratopteris richardii.</title>
        <authorList>
            <person name="Marchant D.B."/>
            <person name="Chen G."/>
            <person name="Jenkins J."/>
            <person name="Shu S."/>
            <person name="Leebens-Mack J."/>
            <person name="Grimwood J."/>
            <person name="Schmutz J."/>
            <person name="Soltis P."/>
            <person name="Soltis D."/>
            <person name="Chen Z.-H."/>
        </authorList>
    </citation>
    <scope>NUCLEOTIDE SEQUENCE</scope>
    <source>
        <strain evidence="1">Whitten #5841</strain>
        <tissue evidence="1">Leaf</tissue>
    </source>
</reference>